<keyword evidence="2" id="KW-0812">Transmembrane</keyword>
<proteinExistence type="predicted"/>
<organism evidence="3 5">
    <name type="scientific">Rotaria sordida</name>
    <dbReference type="NCBI Taxonomy" id="392033"/>
    <lineage>
        <taxon>Eukaryota</taxon>
        <taxon>Metazoa</taxon>
        <taxon>Spiralia</taxon>
        <taxon>Gnathifera</taxon>
        <taxon>Rotifera</taxon>
        <taxon>Eurotatoria</taxon>
        <taxon>Bdelloidea</taxon>
        <taxon>Philodinida</taxon>
        <taxon>Philodinidae</taxon>
        <taxon>Rotaria</taxon>
    </lineage>
</organism>
<protein>
    <submittedName>
        <fullName evidence="3">Uncharacterized protein</fullName>
    </submittedName>
</protein>
<accession>A0A815FIG7</accession>
<dbReference type="AlphaFoldDB" id="A0A815FIG7"/>
<comment type="caution">
    <text evidence="3">The sequence shown here is derived from an EMBL/GenBank/DDBJ whole genome shotgun (WGS) entry which is preliminary data.</text>
</comment>
<dbReference type="EMBL" id="CAJNOH010002994">
    <property type="protein sequence ID" value="CAF1319383.1"/>
    <property type="molecule type" value="Genomic_DNA"/>
</dbReference>
<gene>
    <name evidence="4" type="ORF">JXQ802_LOCUS46610</name>
    <name evidence="3" type="ORF">PYM288_LOCUS30831</name>
</gene>
<name>A0A815FIG7_9BILA</name>
<keyword evidence="2" id="KW-1133">Transmembrane helix</keyword>
<evidence type="ECO:0000256" key="2">
    <source>
        <dbReference type="SAM" id="Phobius"/>
    </source>
</evidence>
<feature type="transmembrane region" description="Helical" evidence="2">
    <location>
        <begin position="46"/>
        <end position="67"/>
    </location>
</feature>
<dbReference type="Proteomes" id="UP000663870">
    <property type="component" value="Unassembled WGS sequence"/>
</dbReference>
<dbReference type="EMBL" id="CAJNOL010004277">
    <property type="protein sequence ID" value="CAF1584795.1"/>
    <property type="molecule type" value="Genomic_DNA"/>
</dbReference>
<feature type="region of interest" description="Disordered" evidence="1">
    <location>
        <begin position="90"/>
        <end position="119"/>
    </location>
</feature>
<sequence>MISAEISTEVSSTSTEYNDDLITTTVVTSTKTIDLSTRTFQFRFCFAYVAIIAILSAVSFIIVLDILKYGFGIDPVREEPDQIRRKRALLKRTNPETRKPQNTFHLRRMNKVSPFSQRQ</sequence>
<evidence type="ECO:0000313" key="4">
    <source>
        <dbReference type="EMBL" id="CAF1584795.1"/>
    </source>
</evidence>
<dbReference type="Proteomes" id="UP000663854">
    <property type="component" value="Unassembled WGS sequence"/>
</dbReference>
<evidence type="ECO:0000313" key="3">
    <source>
        <dbReference type="EMBL" id="CAF1319383.1"/>
    </source>
</evidence>
<keyword evidence="6" id="KW-1185">Reference proteome</keyword>
<evidence type="ECO:0000313" key="6">
    <source>
        <dbReference type="Proteomes" id="UP000663870"/>
    </source>
</evidence>
<reference evidence="3" key="1">
    <citation type="submission" date="2021-02" db="EMBL/GenBank/DDBJ databases">
        <authorList>
            <person name="Nowell W R."/>
        </authorList>
    </citation>
    <scope>NUCLEOTIDE SEQUENCE</scope>
</reference>
<evidence type="ECO:0000256" key="1">
    <source>
        <dbReference type="SAM" id="MobiDB-lite"/>
    </source>
</evidence>
<keyword evidence="2" id="KW-0472">Membrane</keyword>
<evidence type="ECO:0000313" key="5">
    <source>
        <dbReference type="Proteomes" id="UP000663854"/>
    </source>
</evidence>